<evidence type="ECO:0008006" key="6">
    <source>
        <dbReference type="Google" id="ProtNLM"/>
    </source>
</evidence>
<keyword evidence="5" id="KW-1185">Reference proteome</keyword>
<reference evidence="4 5" key="1">
    <citation type="submission" date="2015-10" db="EMBL/GenBank/DDBJ databases">
        <title>Erysipelothrix larvae sp. LV19 isolated from the larval gut of the rhinoceros beetle, Trypoxylus dichotomus.</title>
        <authorList>
            <person name="Lim S."/>
            <person name="Kim B.-C."/>
        </authorList>
    </citation>
    <scope>NUCLEOTIDE SEQUENCE [LARGE SCALE GENOMIC DNA]</scope>
    <source>
        <strain evidence="4 5">LV19</strain>
    </source>
</reference>
<dbReference type="AlphaFoldDB" id="A0A0X8GYH8"/>
<dbReference type="PANTHER" id="PTHR30217:SF6">
    <property type="entry name" value="TRNA HYDROXYLATION PROTEIN P"/>
    <property type="match status" value="1"/>
</dbReference>
<dbReference type="EMBL" id="CP013213">
    <property type="protein sequence ID" value="AMC92752.1"/>
    <property type="molecule type" value="Genomic_DNA"/>
</dbReference>
<dbReference type="GO" id="GO:0006508">
    <property type="term" value="P:proteolysis"/>
    <property type="evidence" value="ECO:0007669"/>
    <property type="project" value="UniProtKB-KW"/>
</dbReference>
<evidence type="ECO:0000256" key="1">
    <source>
        <dbReference type="ARBA" id="ARBA00022670"/>
    </source>
</evidence>
<gene>
    <name evidence="4" type="ORF">AOC36_01740</name>
</gene>
<dbReference type="STRING" id="1514105.AOC36_01740"/>
<comment type="similarity">
    <text evidence="3">Belongs to the peptidase U32 family.</text>
</comment>
<dbReference type="Proteomes" id="UP000063781">
    <property type="component" value="Chromosome"/>
</dbReference>
<evidence type="ECO:0000313" key="5">
    <source>
        <dbReference type="Proteomes" id="UP000063781"/>
    </source>
</evidence>
<protein>
    <recommendedName>
        <fullName evidence="6">Peptidase U32</fullName>
    </recommendedName>
</protein>
<dbReference type="OrthoDB" id="9807498at2"/>
<dbReference type="RefSeq" id="WP_067630568.1">
    <property type="nucleotide sequence ID" value="NZ_CP013213.1"/>
</dbReference>
<dbReference type="GO" id="GO:0008233">
    <property type="term" value="F:peptidase activity"/>
    <property type="evidence" value="ECO:0007669"/>
    <property type="project" value="UniProtKB-KW"/>
</dbReference>
<proteinExistence type="inferred from homology"/>
<accession>A0A0X8GYH8</accession>
<keyword evidence="2" id="KW-0378">Hydrolase</keyword>
<keyword evidence="1" id="KW-0645">Protease</keyword>
<name>A0A0X8GYH8_9FIRM</name>
<dbReference type="PANTHER" id="PTHR30217">
    <property type="entry name" value="PEPTIDASE U32 FAMILY"/>
    <property type="match status" value="1"/>
</dbReference>
<evidence type="ECO:0000313" key="4">
    <source>
        <dbReference type="EMBL" id="AMC92752.1"/>
    </source>
</evidence>
<dbReference type="InterPro" id="IPR001539">
    <property type="entry name" value="Peptidase_U32"/>
</dbReference>
<dbReference type="Pfam" id="PF01136">
    <property type="entry name" value="Peptidase_U32"/>
    <property type="match status" value="1"/>
</dbReference>
<dbReference type="KEGG" id="erl:AOC36_01740"/>
<dbReference type="InterPro" id="IPR051454">
    <property type="entry name" value="RNA/ubiquinone_mod_enzymes"/>
</dbReference>
<evidence type="ECO:0000256" key="2">
    <source>
        <dbReference type="ARBA" id="ARBA00022801"/>
    </source>
</evidence>
<organism evidence="4 5">
    <name type="scientific">Erysipelothrix larvae</name>
    <dbReference type="NCBI Taxonomy" id="1514105"/>
    <lineage>
        <taxon>Bacteria</taxon>
        <taxon>Bacillati</taxon>
        <taxon>Bacillota</taxon>
        <taxon>Erysipelotrichia</taxon>
        <taxon>Erysipelotrichales</taxon>
        <taxon>Erysipelotrichaceae</taxon>
        <taxon>Erysipelothrix</taxon>
    </lineage>
</organism>
<evidence type="ECO:0000256" key="3">
    <source>
        <dbReference type="ARBA" id="ARBA00038374"/>
    </source>
</evidence>
<sequence length="283" mass="32541">MRKIVPLVNLNQVENYLSNGVDKVLMGSYFSAARQVEVFTIQEMIEVNEKIPVVGCFNRFYFEHELNQLKHEIKSLVEGGIEEITASDLAVLEIVFELGLDVKVILDTDTTMTNIDDVKTMHDMGADEVVLGRELTLDEIVSISKETNVCGMHFFGYQLMSASRRKHLTQYAQYRNVDIRTGQLYWMKEAKRDALYMTLEDHYGTHIYAPDVYSGIHVYQTLKEAGIQTLYFDVMGLEIEDVLFVVRSLDILEDYDQFETILSETCDMVLTHGLLYQETEKGK</sequence>